<evidence type="ECO:0000256" key="8">
    <source>
        <dbReference type="ARBA" id="ARBA00023328"/>
    </source>
</evidence>
<keyword evidence="3 9" id="KW-0132">Cell division</keyword>
<evidence type="ECO:0000313" key="13">
    <source>
        <dbReference type="Proteomes" id="UP000283269"/>
    </source>
</evidence>
<dbReference type="OrthoDB" id="4056921at2759"/>
<dbReference type="GO" id="GO:0031262">
    <property type="term" value="C:Ndc80 complex"/>
    <property type="evidence" value="ECO:0007669"/>
    <property type="project" value="InterPro"/>
</dbReference>
<dbReference type="Pfam" id="PF08234">
    <property type="entry name" value="Spindle_Spc25"/>
    <property type="match status" value="1"/>
</dbReference>
<evidence type="ECO:0000256" key="10">
    <source>
        <dbReference type="SAM" id="Coils"/>
    </source>
</evidence>
<keyword evidence="2 9" id="KW-0158">Chromosome</keyword>
<evidence type="ECO:0000313" key="12">
    <source>
        <dbReference type="EMBL" id="PPQ78314.1"/>
    </source>
</evidence>
<keyword evidence="4 9" id="KW-0498">Mitosis</keyword>
<dbReference type="Proteomes" id="UP000283269">
    <property type="component" value="Unassembled WGS sequence"/>
</dbReference>
<dbReference type="GO" id="GO:0051301">
    <property type="term" value="P:cell division"/>
    <property type="evidence" value="ECO:0007669"/>
    <property type="project" value="UniProtKB-UniRule"/>
</dbReference>
<organism evidence="12 13">
    <name type="scientific">Psilocybe cyanescens</name>
    <dbReference type="NCBI Taxonomy" id="93625"/>
    <lineage>
        <taxon>Eukaryota</taxon>
        <taxon>Fungi</taxon>
        <taxon>Dikarya</taxon>
        <taxon>Basidiomycota</taxon>
        <taxon>Agaricomycotina</taxon>
        <taxon>Agaricomycetes</taxon>
        <taxon>Agaricomycetidae</taxon>
        <taxon>Agaricales</taxon>
        <taxon>Agaricineae</taxon>
        <taxon>Strophariaceae</taxon>
        <taxon>Psilocybe</taxon>
    </lineage>
</organism>
<evidence type="ECO:0000256" key="3">
    <source>
        <dbReference type="ARBA" id="ARBA00022618"/>
    </source>
</evidence>
<evidence type="ECO:0000259" key="11">
    <source>
        <dbReference type="Pfam" id="PF08234"/>
    </source>
</evidence>
<feature type="domain" description="Chromosome segregation protein Spc25 C-terminal" evidence="11">
    <location>
        <begin position="137"/>
        <end position="191"/>
    </location>
</feature>
<evidence type="ECO:0000256" key="2">
    <source>
        <dbReference type="ARBA" id="ARBA00022454"/>
    </source>
</evidence>
<comment type="caution">
    <text evidence="12">The sequence shown here is derived from an EMBL/GenBank/DDBJ whole genome shotgun (WGS) entry which is preliminary data.</text>
</comment>
<name>A0A409WIG2_PSICY</name>
<keyword evidence="13" id="KW-1185">Reference proteome</keyword>
<dbReference type="STRING" id="93625.A0A409WIG2"/>
<keyword evidence="5 9" id="KW-0995">Kinetochore</keyword>
<dbReference type="FunCoup" id="A0A409WIG2">
    <property type="interactions" value="120"/>
</dbReference>
<dbReference type="InParanoid" id="A0A409WIG2"/>
<proteinExistence type="inferred from homology"/>
<keyword evidence="7 9" id="KW-0131">Cell cycle</keyword>
<reference evidence="12 13" key="1">
    <citation type="journal article" date="2018" name="Evol. Lett.">
        <title>Horizontal gene cluster transfer increased hallucinogenic mushroom diversity.</title>
        <authorList>
            <person name="Reynolds H.T."/>
            <person name="Vijayakumar V."/>
            <person name="Gluck-Thaler E."/>
            <person name="Korotkin H.B."/>
            <person name="Matheny P.B."/>
            <person name="Slot J.C."/>
        </authorList>
    </citation>
    <scope>NUCLEOTIDE SEQUENCE [LARGE SCALE GENOMIC DNA]</scope>
    <source>
        <strain evidence="12 13">2631</strain>
    </source>
</reference>
<dbReference type="GO" id="GO:0007059">
    <property type="term" value="P:chromosome segregation"/>
    <property type="evidence" value="ECO:0007669"/>
    <property type="project" value="InterPro"/>
</dbReference>
<evidence type="ECO:0000256" key="9">
    <source>
        <dbReference type="RuleBase" id="RU367150"/>
    </source>
</evidence>
<evidence type="ECO:0000256" key="5">
    <source>
        <dbReference type="ARBA" id="ARBA00022838"/>
    </source>
</evidence>
<comment type="subunit">
    <text evidence="9">Component of the NDC80 complex.</text>
</comment>
<dbReference type="CDD" id="cd23784">
    <property type="entry name" value="RWD_Spc25"/>
    <property type="match status" value="1"/>
</dbReference>
<sequence>MALTHRVPQIDLASVLLQSHPSIDLRVQNYENSTRNFLKALTTYKNRAITTISERRKHQAAERKKVLERIQAVEKETNQCKLKEIDLVAQLEREKEDRKDAELLVASFKRQLATIRDKYTTVDAEIEQYRVLTLNLRRDRQREASFVIDISFQTYKVITSSPNLPSMTILVNNLNDTRDIYAFIRDVRTAYSTLLDATLS</sequence>
<keyword evidence="6 10" id="KW-0175">Coiled coil</keyword>
<comment type="function">
    <text evidence="9">Acts as a component of the essential kinetochore-associated NDC80 complex, which is required for chromosome segregation and spindle checkpoint activity.</text>
</comment>
<keyword evidence="8 9" id="KW-0137">Centromere</keyword>
<evidence type="ECO:0000256" key="7">
    <source>
        <dbReference type="ARBA" id="ARBA00023306"/>
    </source>
</evidence>
<gene>
    <name evidence="12" type="ORF">CVT25_011685</name>
</gene>
<protein>
    <recommendedName>
        <fullName evidence="9">Kinetochore protein SPC25</fullName>
    </recommendedName>
</protein>
<accession>A0A409WIG2</accession>
<evidence type="ECO:0000256" key="6">
    <source>
        <dbReference type="ARBA" id="ARBA00023054"/>
    </source>
</evidence>
<dbReference type="Gene3D" id="3.30.457.50">
    <property type="entry name" value="Chromosome segregation protein Spc25"/>
    <property type="match status" value="1"/>
</dbReference>
<keyword evidence="9" id="KW-0539">Nucleus</keyword>
<evidence type="ECO:0000256" key="1">
    <source>
        <dbReference type="ARBA" id="ARBA00006379"/>
    </source>
</evidence>
<feature type="coiled-coil region" evidence="10">
    <location>
        <begin position="56"/>
        <end position="111"/>
    </location>
</feature>
<evidence type="ECO:0000256" key="4">
    <source>
        <dbReference type="ARBA" id="ARBA00022776"/>
    </source>
</evidence>
<dbReference type="EMBL" id="NHYD01003422">
    <property type="protein sequence ID" value="PPQ78314.1"/>
    <property type="molecule type" value="Genomic_DNA"/>
</dbReference>
<comment type="similarity">
    <text evidence="1 9">Belongs to the SPC25 family.</text>
</comment>
<dbReference type="GO" id="GO:0005634">
    <property type="term" value="C:nucleus"/>
    <property type="evidence" value="ECO:0007669"/>
    <property type="project" value="UniProtKB-SubCell"/>
</dbReference>
<dbReference type="AlphaFoldDB" id="A0A409WIG2"/>
<comment type="subcellular location">
    <subcellularLocation>
        <location evidence="9">Nucleus</location>
    </subcellularLocation>
    <subcellularLocation>
        <location evidence="9">Chromosome</location>
        <location evidence="9">Centromere</location>
        <location evidence="9">Kinetochore</location>
    </subcellularLocation>
</comment>
<dbReference type="InterPro" id="IPR013255">
    <property type="entry name" value="Spc25_C"/>
</dbReference>